<keyword evidence="5" id="KW-1185">Reference proteome</keyword>
<name>A0A914WAY1_9BILA</name>
<keyword evidence="2" id="KW-0732">Signal</keyword>
<dbReference type="Gene3D" id="3.90.215.10">
    <property type="entry name" value="Gamma Fibrinogen, chain A, domain 1"/>
    <property type="match status" value="1"/>
</dbReference>
<dbReference type="PANTHER" id="PTHR19143:SF327">
    <property type="entry name" value="FI21813P1-RELATED"/>
    <property type="match status" value="1"/>
</dbReference>
<dbReference type="InterPro" id="IPR016186">
    <property type="entry name" value="C-type_lectin-like/link_sf"/>
</dbReference>
<dbReference type="PANTHER" id="PTHR19143">
    <property type="entry name" value="FIBRINOGEN/TENASCIN/ANGIOPOEITIN"/>
    <property type="match status" value="1"/>
</dbReference>
<evidence type="ECO:0000256" key="1">
    <source>
        <dbReference type="SAM" id="MobiDB-lite"/>
    </source>
</evidence>
<dbReference type="AlphaFoldDB" id="A0A914WAY1"/>
<dbReference type="GO" id="GO:0005615">
    <property type="term" value="C:extracellular space"/>
    <property type="evidence" value="ECO:0007669"/>
    <property type="project" value="TreeGrafter"/>
</dbReference>
<dbReference type="SUPFAM" id="SSF56496">
    <property type="entry name" value="Fibrinogen C-terminal domain-like"/>
    <property type="match status" value="1"/>
</dbReference>
<accession>A0A914WAY1</accession>
<evidence type="ECO:0000259" key="4">
    <source>
        <dbReference type="PROSITE" id="PS51406"/>
    </source>
</evidence>
<dbReference type="NCBIfam" id="NF040941">
    <property type="entry name" value="GGGWT_bact"/>
    <property type="match status" value="1"/>
</dbReference>
<dbReference type="InterPro" id="IPR036056">
    <property type="entry name" value="Fibrinogen-like_C"/>
</dbReference>
<feature type="chain" id="PRO_5038123119" evidence="2">
    <location>
        <begin position="19"/>
        <end position="423"/>
    </location>
</feature>
<organism evidence="5 6">
    <name type="scientific">Plectus sambesii</name>
    <dbReference type="NCBI Taxonomy" id="2011161"/>
    <lineage>
        <taxon>Eukaryota</taxon>
        <taxon>Metazoa</taxon>
        <taxon>Ecdysozoa</taxon>
        <taxon>Nematoda</taxon>
        <taxon>Chromadorea</taxon>
        <taxon>Plectida</taxon>
        <taxon>Plectina</taxon>
        <taxon>Plectoidea</taxon>
        <taxon>Plectidae</taxon>
        <taxon>Plectus</taxon>
    </lineage>
</organism>
<feature type="compositionally biased region" description="Low complexity" evidence="1">
    <location>
        <begin position="177"/>
        <end position="189"/>
    </location>
</feature>
<feature type="domain" description="Fibrinogen C-terminal" evidence="4">
    <location>
        <begin position="186"/>
        <end position="423"/>
    </location>
</feature>
<dbReference type="PROSITE" id="PS50041">
    <property type="entry name" value="C_TYPE_LECTIN_2"/>
    <property type="match status" value="1"/>
</dbReference>
<feature type="signal peptide" evidence="2">
    <location>
        <begin position="1"/>
        <end position="18"/>
    </location>
</feature>
<dbReference type="InterPro" id="IPR001304">
    <property type="entry name" value="C-type_lectin-like"/>
</dbReference>
<feature type="domain" description="C-type lectin" evidence="3">
    <location>
        <begin position="31"/>
        <end position="151"/>
    </location>
</feature>
<dbReference type="PROSITE" id="PS51406">
    <property type="entry name" value="FIBRINOGEN_C_2"/>
    <property type="match status" value="1"/>
</dbReference>
<dbReference type="InterPro" id="IPR002181">
    <property type="entry name" value="Fibrinogen_a/b/g_C_dom"/>
</dbReference>
<dbReference type="CDD" id="cd00037">
    <property type="entry name" value="CLECT"/>
    <property type="match status" value="1"/>
</dbReference>
<dbReference type="Pfam" id="PF00059">
    <property type="entry name" value="Lectin_C"/>
    <property type="match status" value="1"/>
</dbReference>
<dbReference type="InterPro" id="IPR016187">
    <property type="entry name" value="CTDL_fold"/>
</dbReference>
<dbReference type="SMART" id="SM00186">
    <property type="entry name" value="FBG"/>
    <property type="match status" value="1"/>
</dbReference>
<dbReference type="SMART" id="SM00034">
    <property type="entry name" value="CLECT"/>
    <property type="match status" value="1"/>
</dbReference>
<sequence>MRCLSVILSLSLVVTISSQGCPGGWRQSEVVSTKCYYVGTQKTTWFEAESFCKGAGSSGHLTTITSAFENGNVDAVVISTSAVSVCDQFWIGANDFAVDQQYGWIDGDTSTYRNWAPGQPDISQQCASSTARTTGIWKTEPCGVENCFICETFAGSSGGSTVTSTSKPTTTTPPPTTTSTTTQPPTTTAAKKTDCYDWLHYGGATTSGVYSIQPPGSDPFSVYCDMTTDGGGWTVIQRRQDGTLSFYDKTWSDYKYGFQTDLRGDLWLGNDKINLLSTKDSTVNLRIEIRGDRCPPSATFPGVCAIPLDPNVFVYGTFKFYIDGESNNYMMHTSDILTGNLTSPGNPGFSTSNGKLFDTIDRTHGNGLIVPDDIGAWWFDSNTYCALNGEYNSKSWGIYFNRQYNNLNYDIVPVSTEIKLRRA</sequence>
<proteinExistence type="predicted"/>
<dbReference type="Proteomes" id="UP000887566">
    <property type="component" value="Unplaced"/>
</dbReference>
<dbReference type="Pfam" id="PF00147">
    <property type="entry name" value="Fibrinogen_C"/>
    <property type="match status" value="1"/>
</dbReference>
<dbReference type="InterPro" id="IPR050373">
    <property type="entry name" value="Fibrinogen_C-term_domain"/>
</dbReference>
<evidence type="ECO:0000259" key="3">
    <source>
        <dbReference type="PROSITE" id="PS50041"/>
    </source>
</evidence>
<dbReference type="InterPro" id="IPR014716">
    <property type="entry name" value="Fibrinogen_a/b/g_C_1"/>
</dbReference>
<feature type="compositionally biased region" description="Low complexity" evidence="1">
    <location>
        <begin position="156"/>
        <end position="170"/>
    </location>
</feature>
<feature type="region of interest" description="Disordered" evidence="1">
    <location>
        <begin position="156"/>
        <end position="189"/>
    </location>
</feature>
<dbReference type="Gene3D" id="3.10.100.10">
    <property type="entry name" value="Mannose-Binding Protein A, subunit A"/>
    <property type="match status" value="1"/>
</dbReference>
<evidence type="ECO:0000256" key="2">
    <source>
        <dbReference type="SAM" id="SignalP"/>
    </source>
</evidence>
<evidence type="ECO:0000313" key="5">
    <source>
        <dbReference type="Proteomes" id="UP000887566"/>
    </source>
</evidence>
<dbReference type="WBParaSite" id="PSAMB.scaffold3641size17468.g22083.t1">
    <property type="protein sequence ID" value="PSAMB.scaffold3641size17468.g22083.t1"/>
    <property type="gene ID" value="PSAMB.scaffold3641size17468.g22083"/>
</dbReference>
<protein>
    <submittedName>
        <fullName evidence="6">Uncharacterized protein</fullName>
    </submittedName>
</protein>
<reference evidence="6" key="1">
    <citation type="submission" date="2022-11" db="UniProtKB">
        <authorList>
            <consortium name="WormBaseParasite"/>
        </authorList>
    </citation>
    <scope>IDENTIFICATION</scope>
</reference>
<evidence type="ECO:0000313" key="6">
    <source>
        <dbReference type="WBParaSite" id="PSAMB.scaffold3641size17468.g22083.t1"/>
    </source>
</evidence>
<dbReference type="SUPFAM" id="SSF56436">
    <property type="entry name" value="C-type lectin-like"/>
    <property type="match status" value="1"/>
</dbReference>
<dbReference type="PROSITE" id="PS51257">
    <property type="entry name" value="PROKAR_LIPOPROTEIN"/>
    <property type="match status" value="1"/>
</dbReference>